<evidence type="ECO:0000313" key="2">
    <source>
        <dbReference type="Proteomes" id="UP000322214"/>
    </source>
</evidence>
<keyword evidence="2" id="KW-1185">Reference proteome</keyword>
<dbReference type="Proteomes" id="UP000322214">
    <property type="component" value="Chromosome"/>
</dbReference>
<gene>
    <name evidence="1" type="ORF">MFFC18_09020</name>
</gene>
<dbReference type="RefSeq" id="WP_157665000.1">
    <property type="nucleotide sequence ID" value="NZ_CP042912.1"/>
</dbReference>
<evidence type="ECO:0000313" key="1">
    <source>
        <dbReference type="EMBL" id="QEG21050.1"/>
    </source>
</evidence>
<organism evidence="1 2">
    <name type="scientific">Mariniblastus fucicola</name>
    <dbReference type="NCBI Taxonomy" id="980251"/>
    <lineage>
        <taxon>Bacteria</taxon>
        <taxon>Pseudomonadati</taxon>
        <taxon>Planctomycetota</taxon>
        <taxon>Planctomycetia</taxon>
        <taxon>Pirellulales</taxon>
        <taxon>Pirellulaceae</taxon>
        <taxon>Mariniblastus</taxon>
    </lineage>
</organism>
<reference evidence="1 2" key="1">
    <citation type="submission" date="2019-08" db="EMBL/GenBank/DDBJ databases">
        <title>Deep-cultivation of Planctomycetes and their phenomic and genomic characterization uncovers novel biology.</title>
        <authorList>
            <person name="Wiegand S."/>
            <person name="Jogler M."/>
            <person name="Boedeker C."/>
            <person name="Pinto D."/>
            <person name="Vollmers J."/>
            <person name="Rivas-Marin E."/>
            <person name="Kohn T."/>
            <person name="Peeters S.H."/>
            <person name="Heuer A."/>
            <person name="Rast P."/>
            <person name="Oberbeckmann S."/>
            <person name="Bunk B."/>
            <person name="Jeske O."/>
            <person name="Meyerdierks A."/>
            <person name="Storesund J.E."/>
            <person name="Kallscheuer N."/>
            <person name="Luecker S."/>
            <person name="Lage O.M."/>
            <person name="Pohl T."/>
            <person name="Merkel B.J."/>
            <person name="Hornburger P."/>
            <person name="Mueller R.-W."/>
            <person name="Bruemmer F."/>
            <person name="Labrenz M."/>
            <person name="Spormann A.M."/>
            <person name="Op den Camp H."/>
            <person name="Overmann J."/>
            <person name="Amann R."/>
            <person name="Jetten M.S.M."/>
            <person name="Mascher T."/>
            <person name="Medema M.H."/>
            <person name="Devos D.P."/>
            <person name="Kaster A.-K."/>
            <person name="Ovreas L."/>
            <person name="Rohde M."/>
            <person name="Galperin M.Y."/>
            <person name="Jogler C."/>
        </authorList>
    </citation>
    <scope>NUCLEOTIDE SEQUENCE [LARGE SCALE GENOMIC DNA]</scope>
    <source>
        <strain evidence="1 2">FC18</strain>
    </source>
</reference>
<accession>A0A5B9P855</accession>
<proteinExistence type="predicted"/>
<dbReference type="EMBL" id="CP042912">
    <property type="protein sequence ID" value="QEG21050.1"/>
    <property type="molecule type" value="Genomic_DNA"/>
</dbReference>
<sequence length="56" mass="6389">MIDFETKLTHDDIAILGFLGLNRLFEIYPSVDQALVKIRRKMPRQNRQVACANTAG</sequence>
<dbReference type="KEGG" id="mff:MFFC18_09020"/>
<protein>
    <submittedName>
        <fullName evidence="1">Uncharacterized protein</fullName>
    </submittedName>
</protein>
<dbReference type="AlphaFoldDB" id="A0A5B9P855"/>
<name>A0A5B9P855_9BACT</name>